<keyword evidence="3" id="KW-1003">Cell membrane</keyword>
<keyword evidence="9" id="KW-1185">Reference proteome</keyword>
<sequence>MPHLALRQVSLRYGEVHALDDVSITVPRGQIVALIGANGAGKSSTLRAATSLKRVTAGEVLLEGEAVNAPARQQPTHELVRRGVAMVPEGRHVFPYMSIKDNLLMGAYTRRDKGAIAADLERVCQRFPRLKERFMQQGSSLSGGEQQMVAIGRALMAAPKLLLLDEPSLGIAPQVVRLIARSLLEINRNEGITIVLVEQNSRMALALSSYAYVLETGRVALEGPSAELMHDPHIRRLYLGG</sequence>
<name>A0A975CPD0_9BURK</name>
<proteinExistence type="inferred from homology"/>
<dbReference type="InterPro" id="IPR052156">
    <property type="entry name" value="BCAA_Transport_ATP-bd_LivF"/>
</dbReference>
<dbReference type="EMBL" id="CP071796">
    <property type="protein sequence ID" value="QTD47233.1"/>
    <property type="molecule type" value="Genomic_DNA"/>
</dbReference>
<keyword evidence="2" id="KW-0813">Transport</keyword>
<dbReference type="GO" id="GO:0015658">
    <property type="term" value="F:branched-chain amino acid transmembrane transporter activity"/>
    <property type="evidence" value="ECO:0007669"/>
    <property type="project" value="TreeGrafter"/>
</dbReference>
<gene>
    <name evidence="8" type="ORF">J1M35_01940</name>
</gene>
<dbReference type="InterPro" id="IPR017871">
    <property type="entry name" value="ABC_transporter-like_CS"/>
</dbReference>
<protein>
    <submittedName>
        <fullName evidence="8">ABC transporter ATP-binding protein</fullName>
    </submittedName>
</protein>
<dbReference type="InterPro" id="IPR003439">
    <property type="entry name" value="ABC_transporter-like_ATP-bd"/>
</dbReference>
<dbReference type="CDD" id="cd03224">
    <property type="entry name" value="ABC_TM1139_LivF_branched"/>
    <property type="match status" value="1"/>
</dbReference>
<dbReference type="Gene3D" id="3.40.50.300">
    <property type="entry name" value="P-loop containing nucleotide triphosphate hydrolases"/>
    <property type="match status" value="1"/>
</dbReference>
<accession>A0A975CPD0</accession>
<evidence type="ECO:0000256" key="5">
    <source>
        <dbReference type="ARBA" id="ARBA00022840"/>
    </source>
</evidence>
<dbReference type="InterPro" id="IPR027417">
    <property type="entry name" value="P-loop_NTPase"/>
</dbReference>
<dbReference type="GO" id="GO:0005524">
    <property type="term" value="F:ATP binding"/>
    <property type="evidence" value="ECO:0007669"/>
    <property type="project" value="UniProtKB-KW"/>
</dbReference>
<dbReference type="GO" id="GO:0015807">
    <property type="term" value="P:L-amino acid transport"/>
    <property type="evidence" value="ECO:0007669"/>
    <property type="project" value="TreeGrafter"/>
</dbReference>
<evidence type="ECO:0000256" key="4">
    <source>
        <dbReference type="ARBA" id="ARBA00022741"/>
    </source>
</evidence>
<comment type="similarity">
    <text evidence="1">Belongs to the ABC transporter superfamily.</text>
</comment>
<dbReference type="GO" id="GO:0016887">
    <property type="term" value="F:ATP hydrolysis activity"/>
    <property type="evidence" value="ECO:0007669"/>
    <property type="project" value="InterPro"/>
</dbReference>
<evidence type="ECO:0000313" key="9">
    <source>
        <dbReference type="Proteomes" id="UP000663903"/>
    </source>
</evidence>
<reference evidence="8" key="1">
    <citation type="submission" date="2021-03" db="EMBL/GenBank/DDBJ databases">
        <title>Ottowia sp. 27C isolated from the cloaca of a Giant Asian pond turtle (Heosemys grandis).</title>
        <authorList>
            <person name="Spergser J."/>
            <person name="Busse H.-J."/>
        </authorList>
    </citation>
    <scope>NUCLEOTIDE SEQUENCE</scope>
    <source>
        <strain evidence="8">27C</strain>
    </source>
</reference>
<dbReference type="PROSITE" id="PS50893">
    <property type="entry name" value="ABC_TRANSPORTER_2"/>
    <property type="match status" value="1"/>
</dbReference>
<dbReference type="KEGG" id="otd:J1M35_01940"/>
<keyword evidence="5 8" id="KW-0067">ATP-binding</keyword>
<feature type="domain" description="ABC transporter" evidence="7">
    <location>
        <begin position="4"/>
        <end position="241"/>
    </location>
</feature>
<dbReference type="Proteomes" id="UP000663903">
    <property type="component" value="Chromosome"/>
</dbReference>
<dbReference type="InterPro" id="IPR003593">
    <property type="entry name" value="AAA+_ATPase"/>
</dbReference>
<dbReference type="PANTHER" id="PTHR43820:SF4">
    <property type="entry name" value="HIGH-AFFINITY BRANCHED-CHAIN AMINO ACID TRANSPORT ATP-BINDING PROTEIN LIVF"/>
    <property type="match status" value="1"/>
</dbReference>
<dbReference type="AlphaFoldDB" id="A0A975CPD0"/>
<dbReference type="PANTHER" id="PTHR43820">
    <property type="entry name" value="HIGH-AFFINITY BRANCHED-CHAIN AMINO ACID TRANSPORT ATP-BINDING PROTEIN LIVF"/>
    <property type="match status" value="1"/>
</dbReference>
<evidence type="ECO:0000256" key="6">
    <source>
        <dbReference type="ARBA" id="ARBA00022970"/>
    </source>
</evidence>
<evidence type="ECO:0000256" key="1">
    <source>
        <dbReference type="ARBA" id="ARBA00005417"/>
    </source>
</evidence>
<keyword evidence="4" id="KW-0547">Nucleotide-binding</keyword>
<dbReference type="SMART" id="SM00382">
    <property type="entry name" value="AAA"/>
    <property type="match status" value="1"/>
</dbReference>
<keyword evidence="3" id="KW-0472">Membrane</keyword>
<keyword evidence="6" id="KW-0029">Amino-acid transport</keyword>
<evidence type="ECO:0000313" key="8">
    <source>
        <dbReference type="EMBL" id="QTD47233.1"/>
    </source>
</evidence>
<dbReference type="Pfam" id="PF00005">
    <property type="entry name" value="ABC_tran"/>
    <property type="match status" value="1"/>
</dbReference>
<evidence type="ECO:0000256" key="3">
    <source>
        <dbReference type="ARBA" id="ARBA00022475"/>
    </source>
</evidence>
<evidence type="ECO:0000259" key="7">
    <source>
        <dbReference type="PROSITE" id="PS50893"/>
    </source>
</evidence>
<dbReference type="SUPFAM" id="SSF52540">
    <property type="entry name" value="P-loop containing nucleoside triphosphate hydrolases"/>
    <property type="match status" value="1"/>
</dbReference>
<organism evidence="8 9">
    <name type="scientific">Ottowia testudinis</name>
    <dbReference type="NCBI Taxonomy" id="2816950"/>
    <lineage>
        <taxon>Bacteria</taxon>
        <taxon>Pseudomonadati</taxon>
        <taxon>Pseudomonadota</taxon>
        <taxon>Betaproteobacteria</taxon>
        <taxon>Burkholderiales</taxon>
        <taxon>Comamonadaceae</taxon>
        <taxon>Ottowia</taxon>
    </lineage>
</organism>
<dbReference type="PROSITE" id="PS00211">
    <property type="entry name" value="ABC_TRANSPORTER_1"/>
    <property type="match status" value="1"/>
</dbReference>
<evidence type="ECO:0000256" key="2">
    <source>
        <dbReference type="ARBA" id="ARBA00022448"/>
    </source>
</evidence>